<evidence type="ECO:0000256" key="2">
    <source>
        <dbReference type="SAM" id="SignalP"/>
    </source>
</evidence>
<organism evidence="3 4">
    <name type="scientific">Mortierella alpina</name>
    <name type="common">Oleaginous fungus</name>
    <name type="synonym">Mortierella renispora</name>
    <dbReference type="NCBI Taxonomy" id="64518"/>
    <lineage>
        <taxon>Eukaryota</taxon>
        <taxon>Fungi</taxon>
        <taxon>Fungi incertae sedis</taxon>
        <taxon>Mucoromycota</taxon>
        <taxon>Mortierellomycotina</taxon>
        <taxon>Mortierellomycetes</taxon>
        <taxon>Mortierellales</taxon>
        <taxon>Mortierellaceae</taxon>
        <taxon>Mortierella</taxon>
    </lineage>
</organism>
<protein>
    <submittedName>
        <fullName evidence="3">Uncharacterized protein</fullName>
    </submittedName>
</protein>
<accession>A0A9P6IX66</accession>
<dbReference type="Proteomes" id="UP000738359">
    <property type="component" value="Unassembled WGS sequence"/>
</dbReference>
<proteinExistence type="predicted"/>
<name>A0A9P6IX66_MORAP</name>
<evidence type="ECO:0000256" key="1">
    <source>
        <dbReference type="SAM" id="MobiDB-lite"/>
    </source>
</evidence>
<feature type="chain" id="PRO_5040350898" evidence="2">
    <location>
        <begin position="19"/>
        <end position="348"/>
    </location>
</feature>
<keyword evidence="2" id="KW-0732">Signal</keyword>
<dbReference type="EMBL" id="JAAAHY010001165">
    <property type="protein sequence ID" value="KAF9951923.1"/>
    <property type="molecule type" value="Genomic_DNA"/>
</dbReference>
<evidence type="ECO:0000313" key="4">
    <source>
        <dbReference type="Proteomes" id="UP000738359"/>
    </source>
</evidence>
<feature type="compositionally biased region" description="Acidic residues" evidence="1">
    <location>
        <begin position="333"/>
        <end position="348"/>
    </location>
</feature>
<dbReference type="OrthoDB" id="2445035at2759"/>
<keyword evidence="4" id="KW-1185">Reference proteome</keyword>
<dbReference type="AlphaFoldDB" id="A0A9P6IX66"/>
<sequence length="348" mass="36576">MRILSISLGLAAVAYVAAQAADPLAPVDAQSNFAVSSGGSEDLAFRAEEAAMSISELSFRAEFLSMFDKQIDFNADTANCEGAKLIITNAVKTVQGAVTFISNTVPIVAPIALFLKNTLTQLNNVVGGALELSNGASLIAITIAFKAAIAALTPFSLPLSPLAPIFVPLIETLKSIQSTALDLIRCATGATKIEMQAAHCNSLADLYRLVVDDSTKTSAALGLSAEASEELKRLTAGSAAVLELMSKNSIAANNEALLSTRPIFAADVLDQYRIELLRATDAAENVKIYAETSLGVVVGISNALEACLRIAADPAGAVDDLNDELEAQARFDDMDDEDDEEVDEDDMD</sequence>
<comment type="caution">
    <text evidence="3">The sequence shown here is derived from an EMBL/GenBank/DDBJ whole genome shotgun (WGS) entry which is preliminary data.</text>
</comment>
<gene>
    <name evidence="3" type="ORF">BGZ70_000804</name>
</gene>
<evidence type="ECO:0000313" key="3">
    <source>
        <dbReference type="EMBL" id="KAF9951923.1"/>
    </source>
</evidence>
<feature type="signal peptide" evidence="2">
    <location>
        <begin position="1"/>
        <end position="18"/>
    </location>
</feature>
<reference evidence="3" key="1">
    <citation type="journal article" date="2020" name="Fungal Divers.">
        <title>Resolving the Mortierellaceae phylogeny through synthesis of multi-gene phylogenetics and phylogenomics.</title>
        <authorList>
            <person name="Vandepol N."/>
            <person name="Liber J."/>
            <person name="Desiro A."/>
            <person name="Na H."/>
            <person name="Kennedy M."/>
            <person name="Barry K."/>
            <person name="Grigoriev I.V."/>
            <person name="Miller A.N."/>
            <person name="O'Donnell K."/>
            <person name="Stajich J.E."/>
            <person name="Bonito G."/>
        </authorList>
    </citation>
    <scope>NUCLEOTIDE SEQUENCE</scope>
    <source>
        <strain evidence="3">CK1249</strain>
    </source>
</reference>
<feature type="region of interest" description="Disordered" evidence="1">
    <location>
        <begin position="329"/>
        <end position="348"/>
    </location>
</feature>